<dbReference type="SUPFAM" id="SSF117892">
    <property type="entry name" value="Band 7/SPFH domain"/>
    <property type="match status" value="1"/>
</dbReference>
<dbReference type="InterPro" id="IPR001107">
    <property type="entry name" value="Band_7"/>
</dbReference>
<dbReference type="SMART" id="SM00244">
    <property type="entry name" value="PHB"/>
    <property type="match status" value="1"/>
</dbReference>
<dbReference type="OMA" id="PYGYEVM"/>
<protein>
    <recommendedName>
        <fullName evidence="4">Band 7 domain-containing protein</fullName>
    </recommendedName>
</protein>
<sequence>MAVVRVLLAVFLVAIPVSPAGGPPALPSRVNGRGLFLRDASALHSRARGGALLERDLAALALVAVLGVAAATCVLIVSHQDEVLVERLGRFDRKLGAGVHFIAPFFERVSFSATLREQVLDVPPQQCITRDNAPLTADAVVFFRVFDPALARYAVTDYEASLANVVLTQLRAEIGKLTLDETFAARQELSQLLLAGLSDVARGWGLQVTRIEVKDIAPSLEIVSAMELQMAAERKRRAQVLHSEGERAATINRAEGERTAAVLGAQARREATLLRADADREAQIREAAGVRAAVEEVAAGLRAAAQPHTGAPVDAADFGDRAAALLLSRAQLRAHCDIGRSASSKVIFLPTGMAGGGRAGGELARGAAAQAAVGAAGAAAALTAALQGECVADTRDELVFRTIKG</sequence>
<name>A0A8J5XX99_DIALT</name>
<keyword evidence="2" id="KW-1133">Transmembrane helix</keyword>
<dbReference type="Gene3D" id="3.30.479.30">
    <property type="entry name" value="Band 7 domain"/>
    <property type="match status" value="1"/>
</dbReference>
<proteinExistence type="inferred from homology"/>
<comment type="caution">
    <text evidence="5">The sequence shown here is derived from an EMBL/GenBank/DDBJ whole genome shotgun (WGS) entry which is preliminary data.</text>
</comment>
<dbReference type="PANTHER" id="PTHR43327:SF10">
    <property type="entry name" value="STOMATIN-LIKE PROTEIN 2, MITOCHONDRIAL"/>
    <property type="match status" value="1"/>
</dbReference>
<keyword evidence="3" id="KW-0732">Signal</keyword>
<dbReference type="InterPro" id="IPR050710">
    <property type="entry name" value="Band7/mec-2_domain"/>
</dbReference>
<dbReference type="InterPro" id="IPR001972">
    <property type="entry name" value="Stomatin_HflK_fam"/>
</dbReference>
<feature type="transmembrane region" description="Helical" evidence="2">
    <location>
        <begin position="57"/>
        <end position="77"/>
    </location>
</feature>
<dbReference type="FunFam" id="3.30.479.30:FF:000004">
    <property type="entry name" value="Putative membrane protease family, stomatin"/>
    <property type="match status" value="1"/>
</dbReference>
<dbReference type="AlphaFoldDB" id="A0A8J5XX99"/>
<keyword evidence="2" id="KW-0812">Transmembrane</keyword>
<feature type="chain" id="PRO_5035215125" description="Band 7 domain-containing protein" evidence="3">
    <location>
        <begin position="21"/>
        <end position="405"/>
    </location>
</feature>
<accession>A0A8J5XX99</accession>
<comment type="similarity">
    <text evidence="1">Belongs to the band 7/mec-2 family.</text>
</comment>
<dbReference type="Proteomes" id="UP000751190">
    <property type="component" value="Unassembled WGS sequence"/>
</dbReference>
<dbReference type="PRINTS" id="PR00721">
    <property type="entry name" value="STOMATIN"/>
</dbReference>
<reference evidence="5" key="1">
    <citation type="submission" date="2021-05" db="EMBL/GenBank/DDBJ databases">
        <title>The genome of the haptophyte Pavlova lutheri (Diacronema luteri, Pavlovales) - a model for lipid biosynthesis in eukaryotic algae.</title>
        <authorList>
            <person name="Hulatt C.J."/>
            <person name="Posewitz M.C."/>
        </authorList>
    </citation>
    <scope>NUCLEOTIDE SEQUENCE</scope>
    <source>
        <strain evidence="5">NIVA-4/92</strain>
    </source>
</reference>
<dbReference type="OrthoDB" id="434619at2759"/>
<dbReference type="CDD" id="cd08829">
    <property type="entry name" value="SPFH_paraslipin"/>
    <property type="match status" value="1"/>
</dbReference>
<evidence type="ECO:0000313" key="6">
    <source>
        <dbReference type="Proteomes" id="UP000751190"/>
    </source>
</evidence>
<evidence type="ECO:0000256" key="1">
    <source>
        <dbReference type="ARBA" id="ARBA00008164"/>
    </source>
</evidence>
<evidence type="ECO:0000256" key="2">
    <source>
        <dbReference type="SAM" id="Phobius"/>
    </source>
</evidence>
<organism evidence="5 6">
    <name type="scientific">Diacronema lutheri</name>
    <name type="common">Unicellular marine alga</name>
    <name type="synonym">Monochrysis lutheri</name>
    <dbReference type="NCBI Taxonomy" id="2081491"/>
    <lineage>
        <taxon>Eukaryota</taxon>
        <taxon>Haptista</taxon>
        <taxon>Haptophyta</taxon>
        <taxon>Pavlovophyceae</taxon>
        <taxon>Pavlovales</taxon>
        <taxon>Pavlovaceae</taxon>
        <taxon>Diacronema</taxon>
    </lineage>
</organism>
<evidence type="ECO:0000313" key="5">
    <source>
        <dbReference type="EMBL" id="KAG8470222.1"/>
    </source>
</evidence>
<evidence type="ECO:0000259" key="4">
    <source>
        <dbReference type="SMART" id="SM00244"/>
    </source>
</evidence>
<dbReference type="PANTHER" id="PTHR43327">
    <property type="entry name" value="STOMATIN-LIKE PROTEIN 2, MITOCHONDRIAL"/>
    <property type="match status" value="1"/>
</dbReference>
<evidence type="ECO:0000256" key="3">
    <source>
        <dbReference type="SAM" id="SignalP"/>
    </source>
</evidence>
<dbReference type="GO" id="GO:0098552">
    <property type="term" value="C:side of membrane"/>
    <property type="evidence" value="ECO:0007669"/>
    <property type="project" value="UniProtKB-ARBA"/>
</dbReference>
<dbReference type="EMBL" id="JAGTXO010000001">
    <property type="protein sequence ID" value="KAG8470222.1"/>
    <property type="molecule type" value="Genomic_DNA"/>
</dbReference>
<dbReference type="Pfam" id="PF01145">
    <property type="entry name" value="Band_7"/>
    <property type="match status" value="1"/>
</dbReference>
<feature type="domain" description="Band 7" evidence="4">
    <location>
        <begin position="72"/>
        <end position="230"/>
    </location>
</feature>
<gene>
    <name evidence="5" type="ORF">KFE25_008643</name>
</gene>
<keyword evidence="6" id="KW-1185">Reference proteome</keyword>
<feature type="signal peptide" evidence="3">
    <location>
        <begin position="1"/>
        <end position="20"/>
    </location>
</feature>
<keyword evidence="2" id="KW-0472">Membrane</keyword>
<dbReference type="InterPro" id="IPR036013">
    <property type="entry name" value="Band_7/SPFH_dom_sf"/>
</dbReference>
<dbReference type="GO" id="GO:0005886">
    <property type="term" value="C:plasma membrane"/>
    <property type="evidence" value="ECO:0007669"/>
    <property type="project" value="UniProtKB-ARBA"/>
</dbReference>